<evidence type="ECO:0000313" key="3">
    <source>
        <dbReference type="EMBL" id="GJT17680.1"/>
    </source>
</evidence>
<evidence type="ECO:0000313" key="4">
    <source>
        <dbReference type="Proteomes" id="UP001151760"/>
    </source>
</evidence>
<evidence type="ECO:0000256" key="1">
    <source>
        <dbReference type="SAM" id="MobiDB-lite"/>
    </source>
</evidence>
<evidence type="ECO:0000259" key="2">
    <source>
        <dbReference type="Pfam" id="PF07727"/>
    </source>
</evidence>
<sequence length="321" mass="36348">METIHVKFDELTVMAFEHRCLEPKTNRFNVDDSSEKSNQTPSKADLDDLFGPMYEEYFKKKSPEVSTNSTAPITLNNEDTLSSSSIIIEDNEAPPLVSSSKEQIYPISIDVGDEYIQEDSADLDKNTLITPFNPLMFEEAESSSTTQDPSNMHEFNQVYPSIHTWTKGHPLEQVIGDTSKPVMTRSRLNTDVEVFPRPCDRIIIGVKWLWKNKTNAENIVVRNKSRLVAKGYCQEEGINFEESFALVHQSPCGIFICQLQYTLELLKKHGINGYDSISTPMATAILDVDLHGTPTDQMKYHSMIGGLIVRNTKSVGHFQYR</sequence>
<protein>
    <submittedName>
        <fullName evidence="3">Integrase, catalytic region, zinc finger, CCHC-type containing protein</fullName>
    </submittedName>
</protein>
<keyword evidence="4" id="KW-1185">Reference proteome</keyword>
<proteinExistence type="predicted"/>
<accession>A0ABQ5BS51</accession>
<dbReference type="EMBL" id="BQNB010013578">
    <property type="protein sequence ID" value="GJT17680.1"/>
    <property type="molecule type" value="Genomic_DNA"/>
</dbReference>
<dbReference type="InterPro" id="IPR013103">
    <property type="entry name" value="RVT_2"/>
</dbReference>
<name>A0ABQ5BS51_9ASTR</name>
<dbReference type="Pfam" id="PF07727">
    <property type="entry name" value="RVT_2"/>
    <property type="match status" value="1"/>
</dbReference>
<feature type="region of interest" description="Disordered" evidence="1">
    <location>
        <begin position="27"/>
        <end position="46"/>
    </location>
</feature>
<gene>
    <name evidence="3" type="ORF">Tco_0876386</name>
</gene>
<reference evidence="3" key="1">
    <citation type="journal article" date="2022" name="Int. J. Mol. Sci.">
        <title>Draft Genome of Tanacetum Coccineum: Genomic Comparison of Closely Related Tanacetum-Family Plants.</title>
        <authorList>
            <person name="Yamashiro T."/>
            <person name="Shiraishi A."/>
            <person name="Nakayama K."/>
            <person name="Satake H."/>
        </authorList>
    </citation>
    <scope>NUCLEOTIDE SEQUENCE</scope>
</reference>
<organism evidence="3 4">
    <name type="scientific">Tanacetum coccineum</name>
    <dbReference type="NCBI Taxonomy" id="301880"/>
    <lineage>
        <taxon>Eukaryota</taxon>
        <taxon>Viridiplantae</taxon>
        <taxon>Streptophyta</taxon>
        <taxon>Embryophyta</taxon>
        <taxon>Tracheophyta</taxon>
        <taxon>Spermatophyta</taxon>
        <taxon>Magnoliopsida</taxon>
        <taxon>eudicotyledons</taxon>
        <taxon>Gunneridae</taxon>
        <taxon>Pentapetalae</taxon>
        <taxon>asterids</taxon>
        <taxon>campanulids</taxon>
        <taxon>Asterales</taxon>
        <taxon>Asteraceae</taxon>
        <taxon>Asteroideae</taxon>
        <taxon>Anthemideae</taxon>
        <taxon>Anthemidinae</taxon>
        <taxon>Tanacetum</taxon>
    </lineage>
</organism>
<dbReference type="Proteomes" id="UP001151760">
    <property type="component" value="Unassembled WGS sequence"/>
</dbReference>
<comment type="caution">
    <text evidence="3">The sequence shown here is derived from an EMBL/GenBank/DDBJ whole genome shotgun (WGS) entry which is preliminary data.</text>
</comment>
<reference evidence="3" key="2">
    <citation type="submission" date="2022-01" db="EMBL/GenBank/DDBJ databases">
        <authorList>
            <person name="Yamashiro T."/>
            <person name="Shiraishi A."/>
            <person name="Satake H."/>
            <person name="Nakayama K."/>
        </authorList>
    </citation>
    <scope>NUCLEOTIDE SEQUENCE</scope>
</reference>
<feature type="domain" description="Reverse transcriptase Ty1/copia-type" evidence="2">
    <location>
        <begin position="194"/>
        <end position="247"/>
    </location>
</feature>